<protein>
    <submittedName>
        <fullName evidence="2">GLPGLI family protein</fullName>
    </submittedName>
</protein>
<dbReference type="eggNOG" id="ENOG502ZAWD">
    <property type="taxonomic scope" value="Bacteria"/>
</dbReference>
<evidence type="ECO:0000313" key="3">
    <source>
        <dbReference type="Proteomes" id="UP000188947"/>
    </source>
</evidence>
<evidence type="ECO:0000313" key="2">
    <source>
        <dbReference type="EMBL" id="OOH93318.1"/>
    </source>
</evidence>
<feature type="compositionally biased region" description="Basic and acidic residues" evidence="1">
    <location>
        <begin position="249"/>
        <end position="264"/>
    </location>
</feature>
<dbReference type="EMBL" id="MPOG01000019">
    <property type="protein sequence ID" value="OOH93318.1"/>
    <property type="molecule type" value="Genomic_DNA"/>
</dbReference>
<reference evidence="2 3" key="1">
    <citation type="submission" date="2016-11" db="EMBL/GenBank/DDBJ databases">
        <title>Genome sequence and comparative genomic analysis of clinical strain Elizabethkingia meningoseptica 61421 PRCM.</title>
        <authorList>
            <person name="Wang M."/>
            <person name="Hu S."/>
            <person name="Cao L."/>
            <person name="Jiang T."/>
            <person name="Zhou Y."/>
            <person name="Ming D."/>
        </authorList>
    </citation>
    <scope>NUCLEOTIDE SEQUENCE [LARGE SCALE GENOMIC DNA]</scope>
    <source>
        <strain evidence="2 3">61421 PRCM</strain>
    </source>
</reference>
<accession>A0A1T3I718</accession>
<proteinExistence type="predicted"/>
<keyword evidence="3" id="KW-1185">Reference proteome</keyword>
<name>A0A1T3I718_ELIME</name>
<organism evidence="2 3">
    <name type="scientific">Elizabethkingia meningoseptica</name>
    <name type="common">Chryseobacterium meningosepticum</name>
    <dbReference type="NCBI Taxonomy" id="238"/>
    <lineage>
        <taxon>Bacteria</taxon>
        <taxon>Pseudomonadati</taxon>
        <taxon>Bacteroidota</taxon>
        <taxon>Flavobacteriia</taxon>
        <taxon>Flavobacteriales</taxon>
        <taxon>Weeksellaceae</taxon>
        <taxon>Elizabethkingia</taxon>
    </lineage>
</organism>
<dbReference type="Pfam" id="PF09697">
    <property type="entry name" value="Porph_ging"/>
    <property type="match status" value="1"/>
</dbReference>
<feature type="compositionally biased region" description="Gly residues" evidence="1">
    <location>
        <begin position="231"/>
        <end position="240"/>
    </location>
</feature>
<dbReference type="NCBIfam" id="TIGR01200">
    <property type="entry name" value="GLPGLI"/>
    <property type="match status" value="1"/>
</dbReference>
<gene>
    <name evidence="2" type="ORF">BMF97_16955</name>
</gene>
<evidence type="ECO:0000256" key="1">
    <source>
        <dbReference type="SAM" id="MobiDB-lite"/>
    </source>
</evidence>
<dbReference type="STRING" id="238.BBD35_05680"/>
<dbReference type="InterPro" id="IPR005901">
    <property type="entry name" value="GLPGLI"/>
</dbReference>
<dbReference type="AlphaFoldDB" id="A0A1T3I718"/>
<feature type="region of interest" description="Disordered" evidence="1">
    <location>
        <begin position="222"/>
        <end position="272"/>
    </location>
</feature>
<dbReference type="Proteomes" id="UP000188947">
    <property type="component" value="Unassembled WGS sequence"/>
</dbReference>
<sequence length="272" mass="31438">MKVFKLLPVLFASLAFPQSTRFVYQVSMKPDAANKADIKTEQANLDVTPQGSVFYSAKAIQRDSIMQRMRQTRTFDRNQMQDLRTAINYVVEKDYPKQDITLKNRIGRDQYAYTESKPFQWKILNETAKIGEYNTQKAETQYGGRTWYAWFTTEVPFQDGPYKFSGLPGLIVKAEDSNNDYSFDLMQTKKIAEPYALQNRGGQVITLKKADYQKMEKRFQDDPASFFSNNSGGGGFGGNNGRRINTDPQRMKQMQDRFKEEQKKNNNPIELN</sequence>
<comment type="caution">
    <text evidence="2">The sequence shown here is derived from an EMBL/GenBank/DDBJ whole genome shotgun (WGS) entry which is preliminary data.</text>
</comment>